<reference evidence="10 11" key="1">
    <citation type="submission" date="2016-10" db="EMBL/GenBank/DDBJ databases">
        <authorList>
            <person name="de Groot N.N."/>
        </authorList>
    </citation>
    <scope>NUCLEOTIDE SEQUENCE [LARGE SCALE GENOMIC DNA]</scope>
    <source>
        <strain evidence="10 11">DSM 25186</strain>
    </source>
</reference>
<dbReference type="EMBL" id="FNFO01000008">
    <property type="protein sequence ID" value="SDL79744.1"/>
    <property type="molecule type" value="Genomic_DNA"/>
</dbReference>
<evidence type="ECO:0000256" key="1">
    <source>
        <dbReference type="ARBA" id="ARBA00004651"/>
    </source>
</evidence>
<feature type="transmembrane region" description="Helical" evidence="8">
    <location>
        <begin position="288"/>
        <end position="306"/>
    </location>
</feature>
<keyword evidence="3" id="KW-0050">Antiport</keyword>
<keyword evidence="2" id="KW-0813">Transport</keyword>
<feature type="transmembrane region" description="Helical" evidence="8">
    <location>
        <begin position="196"/>
        <end position="219"/>
    </location>
</feature>
<gene>
    <name evidence="10" type="ORF">SAMN05421823_108137</name>
</gene>
<evidence type="ECO:0000256" key="2">
    <source>
        <dbReference type="ARBA" id="ARBA00022448"/>
    </source>
</evidence>
<feature type="transmembrane region" description="Helical" evidence="8">
    <location>
        <begin position="374"/>
        <end position="398"/>
    </location>
</feature>
<keyword evidence="7 8" id="KW-0472">Membrane</keyword>
<evidence type="ECO:0000313" key="10">
    <source>
        <dbReference type="EMBL" id="SDL79744.1"/>
    </source>
</evidence>
<evidence type="ECO:0000256" key="5">
    <source>
        <dbReference type="ARBA" id="ARBA00022989"/>
    </source>
</evidence>
<proteinExistence type="predicted"/>
<feature type="transmembrane region" description="Helical" evidence="8">
    <location>
        <begin position="100"/>
        <end position="129"/>
    </location>
</feature>
<dbReference type="Pfam" id="PF00999">
    <property type="entry name" value="Na_H_Exchanger"/>
    <property type="match status" value="1"/>
</dbReference>
<feature type="transmembrane region" description="Helical" evidence="8">
    <location>
        <begin position="170"/>
        <end position="189"/>
    </location>
</feature>
<protein>
    <submittedName>
        <fullName evidence="10">NhaP-type Na+/H+ or K+/H+ antiporter</fullName>
    </submittedName>
</protein>
<evidence type="ECO:0000313" key="11">
    <source>
        <dbReference type="Proteomes" id="UP000198510"/>
    </source>
</evidence>
<feature type="transmembrane region" description="Helical" evidence="8">
    <location>
        <begin position="60"/>
        <end position="79"/>
    </location>
</feature>
<dbReference type="GO" id="GO:0005886">
    <property type="term" value="C:plasma membrane"/>
    <property type="evidence" value="ECO:0007669"/>
    <property type="project" value="UniProtKB-SubCell"/>
</dbReference>
<dbReference type="GO" id="GO:0015297">
    <property type="term" value="F:antiporter activity"/>
    <property type="evidence" value="ECO:0007669"/>
    <property type="project" value="UniProtKB-KW"/>
</dbReference>
<dbReference type="Proteomes" id="UP000198510">
    <property type="component" value="Unassembled WGS sequence"/>
</dbReference>
<dbReference type="GO" id="GO:1902600">
    <property type="term" value="P:proton transmembrane transport"/>
    <property type="evidence" value="ECO:0007669"/>
    <property type="project" value="InterPro"/>
</dbReference>
<feature type="transmembrane region" description="Helical" evidence="8">
    <location>
        <begin position="250"/>
        <end position="268"/>
    </location>
</feature>
<dbReference type="PANTHER" id="PTHR32507">
    <property type="entry name" value="NA(+)/H(+) ANTIPORTER 1"/>
    <property type="match status" value="1"/>
</dbReference>
<keyword evidence="6" id="KW-0406">Ion transport</keyword>
<evidence type="ECO:0000256" key="7">
    <source>
        <dbReference type="ARBA" id="ARBA00023136"/>
    </source>
</evidence>
<sequence length="419" mass="45767">MDAYILILFIIGVAALSMAWLPRILRDSPLSYPMVYLLLGAGLYGLPFDLPIPRLREESILHVTELSVIITLMGTGAKIDRVFSFRQWQVPFRLVSITMLLCIAIVAVIGTYWLGLSLAAAVLLGAVLAPTDPVLADDVQVGPPQEGEEDEVRFSLTAEAGLNDGTAFPFTWLAVLLAGAGSAAAMDWGEWAARDLLYRIVAGVAIGYGAGRGLAYLIFELPQRSRFPETKDNLVAISATLGVYGLTELLHGYGFIAVFVTGLVFSSFEKEHEYHKSLHEFSQQVERLLMVVILILLGGSLARGLLNALTWPAVALAVGFLFVIRPLTGWLALLGTNLFQRERIAISFFGIRGVGSFFYLAFALSKASFDHEDLIWSTVGLIVAISVIIHGITATPVMRLLDMKRNKQQAVEPEVESIE</sequence>
<name>A0A1G9N053_9BACT</name>
<dbReference type="InterPro" id="IPR006153">
    <property type="entry name" value="Cation/H_exchanger_TM"/>
</dbReference>
<evidence type="ECO:0000256" key="6">
    <source>
        <dbReference type="ARBA" id="ARBA00023065"/>
    </source>
</evidence>
<dbReference type="AlphaFoldDB" id="A0A1G9N053"/>
<feature type="transmembrane region" description="Helical" evidence="8">
    <location>
        <begin position="312"/>
        <end position="332"/>
    </location>
</feature>
<feature type="domain" description="Cation/H+ exchanger transmembrane" evidence="9">
    <location>
        <begin position="14"/>
        <end position="399"/>
    </location>
</feature>
<keyword evidence="4 8" id="KW-0812">Transmembrane</keyword>
<evidence type="ECO:0000256" key="8">
    <source>
        <dbReference type="SAM" id="Phobius"/>
    </source>
</evidence>
<dbReference type="STRING" id="1075417.SAMN05421823_108137"/>
<feature type="transmembrane region" description="Helical" evidence="8">
    <location>
        <begin position="30"/>
        <end position="48"/>
    </location>
</feature>
<feature type="transmembrane region" description="Helical" evidence="8">
    <location>
        <begin position="6"/>
        <end position="23"/>
    </location>
</feature>
<keyword evidence="11" id="KW-1185">Reference proteome</keyword>
<evidence type="ECO:0000256" key="3">
    <source>
        <dbReference type="ARBA" id="ARBA00022449"/>
    </source>
</evidence>
<dbReference type="OrthoDB" id="9810860at2"/>
<comment type="subcellular location">
    <subcellularLocation>
        <location evidence="1">Cell membrane</location>
        <topology evidence="1">Multi-pass membrane protein</topology>
    </subcellularLocation>
</comment>
<accession>A0A1G9N053</accession>
<evidence type="ECO:0000256" key="4">
    <source>
        <dbReference type="ARBA" id="ARBA00022692"/>
    </source>
</evidence>
<organism evidence="10 11">
    <name type="scientific">Catalinimonas alkaloidigena</name>
    <dbReference type="NCBI Taxonomy" id="1075417"/>
    <lineage>
        <taxon>Bacteria</taxon>
        <taxon>Pseudomonadati</taxon>
        <taxon>Bacteroidota</taxon>
        <taxon>Cytophagia</taxon>
        <taxon>Cytophagales</taxon>
        <taxon>Catalimonadaceae</taxon>
        <taxon>Catalinimonas</taxon>
    </lineage>
</organism>
<keyword evidence="5 8" id="KW-1133">Transmembrane helix</keyword>
<dbReference type="RefSeq" id="WP_089685021.1">
    <property type="nucleotide sequence ID" value="NZ_FNFO01000008.1"/>
</dbReference>
<dbReference type="PANTHER" id="PTHR32507:SF8">
    <property type="entry name" value="CNH1P"/>
    <property type="match status" value="1"/>
</dbReference>
<feature type="transmembrane region" description="Helical" evidence="8">
    <location>
        <begin position="344"/>
        <end position="362"/>
    </location>
</feature>
<evidence type="ECO:0000259" key="9">
    <source>
        <dbReference type="Pfam" id="PF00999"/>
    </source>
</evidence>